<protein>
    <recommendedName>
        <fullName evidence="4">NAD(P)-binding protein</fullName>
    </recommendedName>
</protein>
<proteinExistence type="predicted"/>
<evidence type="ECO:0008006" key="4">
    <source>
        <dbReference type="Google" id="ProtNLM"/>
    </source>
</evidence>
<dbReference type="InterPro" id="IPR036291">
    <property type="entry name" value="NAD(P)-bd_dom_sf"/>
</dbReference>
<evidence type="ECO:0000313" key="2">
    <source>
        <dbReference type="EMBL" id="PSN69804.1"/>
    </source>
</evidence>
<dbReference type="Gene3D" id="3.40.50.720">
    <property type="entry name" value="NAD(P)-binding Rossmann-like Domain"/>
    <property type="match status" value="1"/>
</dbReference>
<dbReference type="InterPro" id="IPR002347">
    <property type="entry name" value="SDR_fam"/>
</dbReference>
<keyword evidence="1" id="KW-0560">Oxidoreductase</keyword>
<sequence length="342" mass="37429">MVLLSEVRAHNAALKSLPPGLVAVFVGGTSGIGLYTAREFVRTANAPHIYLVGRNQNEASRIISEFRDINSSSRVDFIKASDASLLRNVDQVCKEIKEKEQKVNLLFMTVGYATFKGREETEEGLDKKFSLHYYARMRFIQNLAPLLAAAGEGADKNANLSRVVSVLDPKLARNTAPNFADLDLKNNFTLTNCATHASAMNNFAIEHFAKAYPHTSFIHAYPSGVESGAARDMGGSIGRAAYKVLTKLMAPLMVSPQESGERHLFASTASRYAPKARASEVKDAAQSPDGEIGGGAYQLNWNGEAFGNTQKLTEMRKDGAEQKIWSHTEEVFKKICDEGGKY</sequence>
<dbReference type="Proteomes" id="UP000240883">
    <property type="component" value="Unassembled WGS sequence"/>
</dbReference>
<organism evidence="2 3">
    <name type="scientific">Corynespora cassiicola Philippines</name>
    <dbReference type="NCBI Taxonomy" id="1448308"/>
    <lineage>
        <taxon>Eukaryota</taxon>
        <taxon>Fungi</taxon>
        <taxon>Dikarya</taxon>
        <taxon>Ascomycota</taxon>
        <taxon>Pezizomycotina</taxon>
        <taxon>Dothideomycetes</taxon>
        <taxon>Pleosporomycetidae</taxon>
        <taxon>Pleosporales</taxon>
        <taxon>Corynesporascaceae</taxon>
        <taxon>Corynespora</taxon>
    </lineage>
</organism>
<accession>A0A2T2NWK9</accession>
<dbReference type="PANTHER" id="PTHR47534:SF2">
    <property type="entry name" value="KETOREDUCTASE (KR) DOMAIN-CONTAINING PROTEIN-RELATED"/>
    <property type="match status" value="1"/>
</dbReference>
<dbReference type="AlphaFoldDB" id="A0A2T2NWK9"/>
<gene>
    <name evidence="2" type="ORF">BS50DRAFT_488949</name>
</gene>
<dbReference type="GO" id="GO:0016491">
    <property type="term" value="F:oxidoreductase activity"/>
    <property type="evidence" value="ECO:0007669"/>
    <property type="project" value="UniProtKB-KW"/>
</dbReference>
<evidence type="ECO:0000313" key="3">
    <source>
        <dbReference type="Proteomes" id="UP000240883"/>
    </source>
</evidence>
<dbReference type="Pfam" id="PF00106">
    <property type="entry name" value="adh_short"/>
    <property type="match status" value="1"/>
</dbReference>
<name>A0A2T2NWK9_CORCC</name>
<dbReference type="OrthoDB" id="2898509at2759"/>
<dbReference type="STRING" id="1448308.A0A2T2NWK9"/>
<dbReference type="SUPFAM" id="SSF51735">
    <property type="entry name" value="NAD(P)-binding Rossmann-fold domains"/>
    <property type="match status" value="1"/>
</dbReference>
<dbReference type="EMBL" id="KZ678132">
    <property type="protein sequence ID" value="PSN69804.1"/>
    <property type="molecule type" value="Genomic_DNA"/>
</dbReference>
<dbReference type="PANTHER" id="PTHR47534">
    <property type="entry name" value="YALI0E05731P"/>
    <property type="match status" value="1"/>
</dbReference>
<dbReference type="InterPro" id="IPR052228">
    <property type="entry name" value="Sec_Metab_Biosynth_Oxidored"/>
</dbReference>
<keyword evidence="3" id="KW-1185">Reference proteome</keyword>
<evidence type="ECO:0000256" key="1">
    <source>
        <dbReference type="ARBA" id="ARBA00023002"/>
    </source>
</evidence>
<reference evidence="2 3" key="1">
    <citation type="journal article" date="2018" name="Front. Microbiol.">
        <title>Genome-Wide Analysis of Corynespora cassiicola Leaf Fall Disease Putative Effectors.</title>
        <authorList>
            <person name="Lopez D."/>
            <person name="Ribeiro S."/>
            <person name="Label P."/>
            <person name="Fumanal B."/>
            <person name="Venisse J.S."/>
            <person name="Kohler A."/>
            <person name="de Oliveira R.R."/>
            <person name="Labutti K."/>
            <person name="Lipzen A."/>
            <person name="Lail K."/>
            <person name="Bauer D."/>
            <person name="Ohm R.A."/>
            <person name="Barry K.W."/>
            <person name="Spatafora J."/>
            <person name="Grigoriev I.V."/>
            <person name="Martin F.M."/>
            <person name="Pujade-Renaud V."/>
        </authorList>
    </citation>
    <scope>NUCLEOTIDE SEQUENCE [LARGE SCALE GENOMIC DNA]</scope>
    <source>
        <strain evidence="2 3">Philippines</strain>
    </source>
</reference>